<dbReference type="AlphaFoldDB" id="A0A9P4MYU7"/>
<evidence type="ECO:0000313" key="2">
    <source>
        <dbReference type="Proteomes" id="UP000799536"/>
    </source>
</evidence>
<dbReference type="InterPro" id="IPR021986">
    <property type="entry name" value="Spherulin4"/>
</dbReference>
<organism evidence="1 2">
    <name type="scientific">Delitschia confertaspora ATCC 74209</name>
    <dbReference type="NCBI Taxonomy" id="1513339"/>
    <lineage>
        <taxon>Eukaryota</taxon>
        <taxon>Fungi</taxon>
        <taxon>Dikarya</taxon>
        <taxon>Ascomycota</taxon>
        <taxon>Pezizomycotina</taxon>
        <taxon>Dothideomycetes</taxon>
        <taxon>Pleosporomycetidae</taxon>
        <taxon>Pleosporales</taxon>
        <taxon>Delitschiaceae</taxon>
        <taxon>Delitschia</taxon>
    </lineage>
</organism>
<proteinExistence type="predicted"/>
<keyword evidence="2" id="KW-1185">Reference proteome</keyword>
<sequence length="264" mass="30213">MSVILPLYVYPWPGQWDPLYTAAKKHPSVDFTVIINPCSGSCTGNLPDQYYQSEIPKLKTYRNIRTLGYVATNYTNKAIEEVLEEVQTYAEWGKHSNNTKLRVDGIFFDETPTDYSDKKYRYLQRAAGVVRNATSFRDQFVVHNPGNIPLAPLTTTANTANTYLNLADITVVFEQTFEKWVSKDNFDQLRKLKVRRSKLAVMVHSLPESSTKLLEWVVDSLSEMAGHYFITTVKETDAYYSSFSTAFQDLARRKTLAQNLFVEA</sequence>
<dbReference type="OrthoDB" id="5342184at2759"/>
<protein>
    <recommendedName>
        <fullName evidence="3">Spherulation-specific family 4</fullName>
    </recommendedName>
</protein>
<dbReference type="PANTHER" id="PTHR35040:SF7">
    <property type="entry name" value="FIBRONECTIN TYPE-III DOMAIN-CONTAINING PROTEIN-RELATED"/>
    <property type="match status" value="1"/>
</dbReference>
<dbReference type="Proteomes" id="UP000799536">
    <property type="component" value="Unassembled WGS sequence"/>
</dbReference>
<comment type="caution">
    <text evidence="1">The sequence shown here is derived from an EMBL/GenBank/DDBJ whole genome shotgun (WGS) entry which is preliminary data.</text>
</comment>
<dbReference type="PANTHER" id="PTHR35040">
    <property type="match status" value="1"/>
</dbReference>
<dbReference type="Pfam" id="PF12138">
    <property type="entry name" value="Spherulin4"/>
    <property type="match status" value="1"/>
</dbReference>
<evidence type="ECO:0000313" key="1">
    <source>
        <dbReference type="EMBL" id="KAF2201230.1"/>
    </source>
</evidence>
<name>A0A9P4MYU7_9PLEO</name>
<evidence type="ECO:0008006" key="3">
    <source>
        <dbReference type="Google" id="ProtNLM"/>
    </source>
</evidence>
<dbReference type="EMBL" id="ML993985">
    <property type="protein sequence ID" value="KAF2201230.1"/>
    <property type="molecule type" value="Genomic_DNA"/>
</dbReference>
<reference evidence="1" key="1">
    <citation type="journal article" date="2020" name="Stud. Mycol.">
        <title>101 Dothideomycetes genomes: a test case for predicting lifestyles and emergence of pathogens.</title>
        <authorList>
            <person name="Haridas S."/>
            <person name="Albert R."/>
            <person name="Binder M."/>
            <person name="Bloem J."/>
            <person name="Labutti K."/>
            <person name="Salamov A."/>
            <person name="Andreopoulos B."/>
            <person name="Baker S."/>
            <person name="Barry K."/>
            <person name="Bills G."/>
            <person name="Bluhm B."/>
            <person name="Cannon C."/>
            <person name="Castanera R."/>
            <person name="Culley D."/>
            <person name="Daum C."/>
            <person name="Ezra D."/>
            <person name="Gonzalez J."/>
            <person name="Henrissat B."/>
            <person name="Kuo A."/>
            <person name="Liang C."/>
            <person name="Lipzen A."/>
            <person name="Lutzoni F."/>
            <person name="Magnuson J."/>
            <person name="Mondo S."/>
            <person name="Nolan M."/>
            <person name="Ohm R."/>
            <person name="Pangilinan J."/>
            <person name="Park H.-J."/>
            <person name="Ramirez L."/>
            <person name="Alfaro M."/>
            <person name="Sun H."/>
            <person name="Tritt A."/>
            <person name="Yoshinaga Y."/>
            <person name="Zwiers L.-H."/>
            <person name="Turgeon B."/>
            <person name="Goodwin S."/>
            <person name="Spatafora J."/>
            <person name="Crous P."/>
            <person name="Grigoriev I."/>
        </authorList>
    </citation>
    <scope>NUCLEOTIDE SEQUENCE</scope>
    <source>
        <strain evidence="1">ATCC 74209</strain>
    </source>
</reference>
<accession>A0A9P4MYU7</accession>
<gene>
    <name evidence="1" type="ORF">GQ43DRAFT_463341</name>
</gene>